<dbReference type="InterPro" id="IPR050922">
    <property type="entry name" value="LytR/CpsA/Psr_CW_biosynth"/>
</dbReference>
<dbReference type="Proteomes" id="UP000242656">
    <property type="component" value="Unassembled WGS sequence"/>
</dbReference>
<organism evidence="7 8">
    <name type="scientific">Bacillus cereus</name>
    <dbReference type="NCBI Taxonomy" id="1396"/>
    <lineage>
        <taxon>Bacteria</taxon>
        <taxon>Bacillati</taxon>
        <taxon>Bacillota</taxon>
        <taxon>Bacilli</taxon>
        <taxon>Bacillales</taxon>
        <taxon>Bacillaceae</taxon>
        <taxon>Bacillus</taxon>
        <taxon>Bacillus cereus group</taxon>
    </lineage>
</organism>
<evidence type="ECO:0000256" key="4">
    <source>
        <dbReference type="ARBA" id="ARBA00022989"/>
    </source>
</evidence>
<comment type="similarity">
    <text evidence="1">Belongs to the LytR/CpsA/Psr (LCP) family.</text>
</comment>
<keyword evidence="4 5" id="KW-1133">Transmembrane helix</keyword>
<evidence type="ECO:0000259" key="6">
    <source>
        <dbReference type="Pfam" id="PF03816"/>
    </source>
</evidence>
<evidence type="ECO:0000256" key="3">
    <source>
        <dbReference type="ARBA" id="ARBA00022968"/>
    </source>
</evidence>
<dbReference type="EMBL" id="NUWN01000048">
    <property type="protein sequence ID" value="PFK40655.1"/>
    <property type="molecule type" value="Genomic_DNA"/>
</dbReference>
<sequence length="338" mass="38136">MMNSDVENNNRTSKRRFKKKRLLWFILIPLLIVTIGGGGYSFHIYSKAKSILNNAYAKLDRGDKSAKREKAVKPMTDNVSVLIMGVDESDLREKSYGKATRTDALLLATINKNDKSVKLVSIPRDSRVYIKSRDKQDKITHAHVFGGVDSTIDTVENFLDVPVDYYVKFNFKSFIKIVDSLGGIDVDVPVEFTEQNSKDQAGAIHLEKGRQHLNGEEALALARTRHIDSDYMRGQRQQLVLEAIAQKALSLNSINKIGGLLDAVENDLKTNLTFDDMMTITKNTMGSDLKMDKLQVKGTDKYIGGIYYYIPDEKSVQEISQTLQEHLGVMNKTEHKKL</sequence>
<dbReference type="RefSeq" id="WP_098491127.1">
    <property type="nucleotide sequence ID" value="NZ_NUWN01000048.1"/>
</dbReference>
<protein>
    <submittedName>
        <fullName evidence="7">LytR family transcriptional regulator</fullName>
    </submittedName>
</protein>
<dbReference type="NCBIfam" id="TIGR00350">
    <property type="entry name" value="lytR_cpsA_psr"/>
    <property type="match status" value="1"/>
</dbReference>
<accession>A0A2B0MHR5</accession>
<dbReference type="InterPro" id="IPR004474">
    <property type="entry name" value="LytR_CpsA_psr"/>
</dbReference>
<evidence type="ECO:0000256" key="2">
    <source>
        <dbReference type="ARBA" id="ARBA00022692"/>
    </source>
</evidence>
<evidence type="ECO:0000313" key="7">
    <source>
        <dbReference type="EMBL" id="PFK40655.1"/>
    </source>
</evidence>
<evidence type="ECO:0000256" key="5">
    <source>
        <dbReference type="SAM" id="Phobius"/>
    </source>
</evidence>
<dbReference type="Pfam" id="PF03816">
    <property type="entry name" value="LytR_cpsA_psr"/>
    <property type="match status" value="1"/>
</dbReference>
<feature type="transmembrane region" description="Helical" evidence="5">
    <location>
        <begin position="21"/>
        <end position="42"/>
    </location>
</feature>
<keyword evidence="5" id="KW-0472">Membrane</keyword>
<name>A0A2B0MHR5_BACCE</name>
<feature type="domain" description="Cell envelope-related transcriptional attenuator" evidence="6">
    <location>
        <begin position="101"/>
        <end position="249"/>
    </location>
</feature>
<evidence type="ECO:0000313" key="8">
    <source>
        <dbReference type="Proteomes" id="UP000242656"/>
    </source>
</evidence>
<dbReference type="FunFam" id="3.40.630.190:FF:000001">
    <property type="entry name" value="LytR family transcriptional regulator"/>
    <property type="match status" value="1"/>
</dbReference>
<dbReference type="PANTHER" id="PTHR33392:SF3">
    <property type="entry name" value="POLYISOPRENYL-TEICHOIC ACID--PEPTIDOGLYCAN TEICHOIC ACID TRANSFERASE TAGT"/>
    <property type="match status" value="1"/>
</dbReference>
<comment type="caution">
    <text evidence="7">The sequence shown here is derived from an EMBL/GenBank/DDBJ whole genome shotgun (WGS) entry which is preliminary data.</text>
</comment>
<dbReference type="AlphaFoldDB" id="A0A2B0MHR5"/>
<keyword evidence="3" id="KW-0735">Signal-anchor</keyword>
<dbReference type="Gene3D" id="3.40.630.190">
    <property type="entry name" value="LCP protein"/>
    <property type="match status" value="1"/>
</dbReference>
<proteinExistence type="inferred from homology"/>
<reference evidence="7 8" key="1">
    <citation type="submission" date="2017-09" db="EMBL/GenBank/DDBJ databases">
        <title>Large-scale bioinformatics analysis of Bacillus genomes uncovers conserved roles of natural products in bacterial physiology.</title>
        <authorList>
            <consortium name="Agbiome Team Llc"/>
            <person name="Bleich R.M."/>
            <person name="Grubbs K.J."/>
            <person name="Santa Maria K.C."/>
            <person name="Allen S.E."/>
            <person name="Farag S."/>
            <person name="Shank E.A."/>
            <person name="Bowers A."/>
        </authorList>
    </citation>
    <scope>NUCLEOTIDE SEQUENCE [LARGE SCALE GENOMIC DNA]</scope>
    <source>
        <strain evidence="7 8">AFS083043</strain>
    </source>
</reference>
<evidence type="ECO:0000256" key="1">
    <source>
        <dbReference type="ARBA" id="ARBA00006068"/>
    </source>
</evidence>
<dbReference type="PANTHER" id="PTHR33392">
    <property type="entry name" value="POLYISOPRENYL-TEICHOIC ACID--PEPTIDOGLYCAN TEICHOIC ACID TRANSFERASE TAGU"/>
    <property type="match status" value="1"/>
</dbReference>
<keyword evidence="2 5" id="KW-0812">Transmembrane</keyword>
<dbReference type="GO" id="GO:0071555">
    <property type="term" value="P:cell wall organization"/>
    <property type="evidence" value="ECO:0007669"/>
    <property type="project" value="UniProtKB-KW"/>
</dbReference>
<gene>
    <name evidence="7" type="ORF">COI93_12885</name>
</gene>